<evidence type="ECO:0000259" key="7">
    <source>
        <dbReference type="Pfam" id="PF00171"/>
    </source>
</evidence>
<dbReference type="Gene3D" id="3.40.605.10">
    <property type="entry name" value="Aldehyde Dehydrogenase, Chain A, domain 1"/>
    <property type="match status" value="1"/>
</dbReference>
<keyword evidence="11" id="KW-1185">Reference proteome</keyword>
<dbReference type="InterPro" id="IPR025703">
    <property type="entry name" value="Bifunct_PutA"/>
</dbReference>
<dbReference type="Gene3D" id="1.20.5.460">
    <property type="entry name" value="Single helix bin"/>
    <property type="match status" value="1"/>
</dbReference>
<proteinExistence type="inferred from homology"/>
<dbReference type="PANTHER" id="PTHR42862:SF1">
    <property type="entry name" value="DELTA-1-PYRROLINE-5-CARBOXYLATE DEHYDROGENASE 2, ISOFORM A-RELATED"/>
    <property type="match status" value="1"/>
</dbReference>
<dbReference type="GO" id="GO:0003842">
    <property type="term" value="F:L-glutamate gamma-semialdehyde dehydrogenase activity"/>
    <property type="evidence" value="ECO:0007669"/>
    <property type="project" value="UniProtKB-UniRule"/>
</dbReference>
<dbReference type="SUPFAM" id="SSF51730">
    <property type="entry name" value="FAD-linked oxidoreductase"/>
    <property type="match status" value="1"/>
</dbReference>
<keyword evidence="2 5" id="KW-0560">Oxidoreductase</keyword>
<dbReference type="GO" id="GO:0004657">
    <property type="term" value="F:proline dehydrogenase activity"/>
    <property type="evidence" value="ECO:0007669"/>
    <property type="project" value="UniProtKB-UniRule"/>
</dbReference>
<dbReference type="InterPro" id="IPR050485">
    <property type="entry name" value="Proline_metab_enzyme"/>
</dbReference>
<dbReference type="NCBIfam" id="TIGR01238">
    <property type="entry name" value="D1pyr5carbox3"/>
    <property type="match status" value="1"/>
</dbReference>
<gene>
    <name evidence="10" type="ORF">GCM10008090_21640</name>
</gene>
<comment type="cofactor">
    <cofactor evidence="5">
        <name>FAD</name>
        <dbReference type="ChEBI" id="CHEBI:57692"/>
    </cofactor>
</comment>
<dbReference type="InterPro" id="IPR029041">
    <property type="entry name" value="FAD-linked_oxidoreductase-like"/>
</dbReference>
<dbReference type="GO" id="GO:0009898">
    <property type="term" value="C:cytoplasmic side of plasma membrane"/>
    <property type="evidence" value="ECO:0007669"/>
    <property type="project" value="TreeGrafter"/>
</dbReference>
<dbReference type="PROSITE" id="PS00070">
    <property type="entry name" value="ALDEHYDE_DEHYDR_CYS"/>
    <property type="match status" value="1"/>
</dbReference>
<dbReference type="NCBIfam" id="NF008869">
    <property type="entry name" value="PRK11904.1"/>
    <property type="match status" value="1"/>
</dbReference>
<reference evidence="10" key="1">
    <citation type="journal article" date="2014" name="Int. J. Syst. Evol. Microbiol.">
        <title>Complete genome sequence of Corynebacterium casei LMG S-19264T (=DSM 44701T), isolated from a smear-ripened cheese.</title>
        <authorList>
            <consortium name="US DOE Joint Genome Institute (JGI-PGF)"/>
            <person name="Walter F."/>
            <person name="Albersmeier A."/>
            <person name="Kalinowski J."/>
            <person name="Ruckert C."/>
        </authorList>
    </citation>
    <scope>NUCLEOTIDE SEQUENCE</scope>
    <source>
        <strain evidence="10">KCTC 12711</strain>
    </source>
</reference>
<evidence type="ECO:0000256" key="4">
    <source>
        <dbReference type="ARBA" id="ARBA00048142"/>
    </source>
</evidence>
<comment type="pathway">
    <text evidence="5">Amino-acid degradation; L-proline degradation into L-glutamate; L-glutamate from L-proline: step 1/2.</text>
</comment>
<dbReference type="GO" id="GO:0010133">
    <property type="term" value="P:L-proline catabolic process to L-glutamate"/>
    <property type="evidence" value="ECO:0007669"/>
    <property type="project" value="UniProtKB-UniRule"/>
</dbReference>
<comment type="catalytic activity">
    <reaction evidence="4 5">
        <text>L-glutamate 5-semialdehyde + NAD(+) + H2O = L-glutamate + NADH + 2 H(+)</text>
        <dbReference type="Rhea" id="RHEA:30235"/>
        <dbReference type="ChEBI" id="CHEBI:15377"/>
        <dbReference type="ChEBI" id="CHEBI:15378"/>
        <dbReference type="ChEBI" id="CHEBI:29985"/>
        <dbReference type="ChEBI" id="CHEBI:57540"/>
        <dbReference type="ChEBI" id="CHEBI:57945"/>
        <dbReference type="ChEBI" id="CHEBI:58066"/>
        <dbReference type="EC" id="1.2.1.88"/>
    </reaction>
</comment>
<name>A0A918VNK4_9GAMM</name>
<dbReference type="GO" id="GO:0003677">
    <property type="term" value="F:DNA binding"/>
    <property type="evidence" value="ECO:0007669"/>
    <property type="project" value="UniProtKB-KW"/>
</dbReference>
<comment type="catalytic activity">
    <reaction evidence="5">
        <text>L-proline + a quinone = (S)-1-pyrroline-5-carboxylate + a quinol + H(+)</text>
        <dbReference type="Rhea" id="RHEA:23784"/>
        <dbReference type="ChEBI" id="CHEBI:15378"/>
        <dbReference type="ChEBI" id="CHEBI:17388"/>
        <dbReference type="ChEBI" id="CHEBI:24646"/>
        <dbReference type="ChEBI" id="CHEBI:60039"/>
        <dbReference type="ChEBI" id="CHEBI:132124"/>
        <dbReference type="EC" id="1.5.5.2"/>
    </reaction>
</comment>
<organism evidence="10 11">
    <name type="scientific">Arenicella chitinivorans</name>
    <dbReference type="NCBI Taxonomy" id="1329800"/>
    <lineage>
        <taxon>Bacteria</taxon>
        <taxon>Pseudomonadati</taxon>
        <taxon>Pseudomonadota</taxon>
        <taxon>Gammaproteobacteria</taxon>
        <taxon>Arenicellales</taxon>
        <taxon>Arenicellaceae</taxon>
        <taxon>Arenicella</taxon>
    </lineage>
</organism>
<comment type="pathway">
    <text evidence="1 5">Amino-acid degradation; L-proline degradation into L-glutamate; L-glutamate from L-proline: step 2/2.</text>
</comment>
<sequence>MNTTRTYSSNPSSLTELRTAITQTKHVDEDQFVSGLIAKPSLPGHEREALTAEAQTLVQACREDTRSQTLLDSFLQEFGLSNQEGVALMCLAEALLRVPDSTTADRLIAEKISSGDWRSHSGQSESVFVNAATWGMILTGKLVFLDEEITQQPGSWVKRLTANLSEPVVRRAIHQAMRIMGGQYVLGRSIEEGIRKGTKQNDANTRFSFDMLGEAARTRQDAARYYQSYADSLERVGKLNTQSDVYCADGVSVKLSALHPQYHVSHADTVMRELLPRITELCRKAKHYNIGLSIDAEEAARLELSLDIFEALCRHPDLQNWDGLGFVMQAYQKRAPAVAQWLIALGQTTNRRLMVRLVKGAYWDAEIKHAQEHGLSDYPVFTRKVNTDICYLNCAQHLLGAPGAIYPQFATHNAYTAMAVLKIALHLENTEFEFQRLHGMGELMYKHLRKLTSAKDISLRVYAPIGEHEDLLPYLVRRLLENGANSSFVNRFLDNETPASELVRDIYDEVADRGTYRHSKIPLPVNIFHAAGEPRPNARGLDLDDEPTLTTITAEIEKRAQSPMAAHSIIVGRQRPGTAVRIFNPARVSHVIGESSYASTEDIELALQTAYDYTNTWSSTSPEARAAILNKTAELLETNMLELMAIINLEAGRTIADCVSEVREAVDFCRYYALQATTGSAGHSVARGRGVFFCISPWNFPLAIFIGQLAAALVAGNCVLAKPAEQTPLVAVRAIELLLEAGCPVEAVQLVLGEGAVVGNLVNADPRIQGIAFTGSTETAQRINQVIANRSGPTIPLIAETGGQNCMIVDSTALPEQVVDAVISSAFHSAGQRCSALRVLFVQDVVADKVIGMLEGALHTVTVGSPDQIQSDVGPVIDQRAAATLAKHIDYIAPRAKRHLTVPVSIEVLNTGTYFTPQVFEIDDLSQLTREVFGPVLHIIRYNINELPTVIEQINATGYALTLGVHSRISAMAQYIYRNTHAGNTYINRNIIGAVVGVNPFGGQGLSGTGPKAGGPNYLHRFQSPLLPIQNNLEHKVEELSTGSLDSNNNKQLTSAVTGYRQWAKLDMSARGARLRDALSRNQPQWSEAVSPALDYLCTHSQREIELPGPTGEENILSIHARGVGLILIHGNESLTSLSSITHIVLAAGNSVLLHAESPAGRTLAITLHAALQTSLPDNTLQLMLDAPLTALLHVSHVKFAVCHTTNPVRVAARKELAKRPGPITALVEFDDGVVQTSRLDNYLSYFIAERTKTDNLVARGGNTQLFNLTE</sequence>
<evidence type="ECO:0000256" key="1">
    <source>
        <dbReference type="ARBA" id="ARBA00004786"/>
    </source>
</evidence>
<evidence type="ECO:0000259" key="9">
    <source>
        <dbReference type="Pfam" id="PF14850"/>
    </source>
</evidence>
<accession>A0A918VNK4</accession>
<dbReference type="FunFam" id="3.40.309.10:FF:000005">
    <property type="entry name" value="1-pyrroline-5-carboxylate dehydrogenase 1"/>
    <property type="match status" value="1"/>
</dbReference>
<dbReference type="EC" id="1.5.5.2" evidence="5"/>
<dbReference type="GO" id="GO:0003700">
    <property type="term" value="F:DNA-binding transcription factor activity"/>
    <property type="evidence" value="ECO:0007669"/>
    <property type="project" value="InterPro"/>
</dbReference>
<keyword evidence="5" id="KW-0642">Proline metabolism</keyword>
<dbReference type="Pfam" id="PF01619">
    <property type="entry name" value="Pro_dh"/>
    <property type="match status" value="1"/>
</dbReference>
<dbReference type="PIRSF" id="PIRSF000197">
    <property type="entry name" value="Bifunct_PutA"/>
    <property type="match status" value="1"/>
</dbReference>
<evidence type="ECO:0000313" key="11">
    <source>
        <dbReference type="Proteomes" id="UP000614811"/>
    </source>
</evidence>
<reference evidence="10" key="2">
    <citation type="submission" date="2020-09" db="EMBL/GenBank/DDBJ databases">
        <authorList>
            <person name="Sun Q."/>
            <person name="Kim S."/>
        </authorList>
    </citation>
    <scope>NUCLEOTIDE SEQUENCE</scope>
    <source>
        <strain evidence="10">KCTC 12711</strain>
    </source>
</reference>
<evidence type="ECO:0000256" key="2">
    <source>
        <dbReference type="ARBA" id="ARBA00023002"/>
    </source>
</evidence>
<evidence type="ECO:0000256" key="6">
    <source>
        <dbReference type="PIRSR" id="PIRSR000197-1"/>
    </source>
</evidence>
<protein>
    <recommendedName>
        <fullName evidence="5">Bifunctional protein PutA</fullName>
    </recommendedName>
    <domain>
        <recommendedName>
            <fullName evidence="5">Proline dehydrogenase</fullName>
            <ecNumber evidence="5">1.5.5.2</ecNumber>
        </recommendedName>
        <alternativeName>
            <fullName evidence="5">Proline oxidase</fullName>
        </alternativeName>
    </domain>
    <domain>
        <recommendedName>
            <fullName evidence="5">Delta-1-pyrroline-5-carboxylate dehydrogenase</fullName>
            <shortName evidence="5">P5C dehydrogenase</shortName>
            <ecNumber evidence="5">1.2.1.88</ecNumber>
        </recommendedName>
        <alternativeName>
            <fullName evidence="5">L-glutamate gamma-semialdehyde dehydrogenase</fullName>
        </alternativeName>
    </domain>
</protein>
<dbReference type="RefSeq" id="WP_189400797.1">
    <property type="nucleotide sequence ID" value="NZ_BMXA01000003.1"/>
</dbReference>
<dbReference type="InterPro" id="IPR016161">
    <property type="entry name" value="Ald_DH/histidinol_DH"/>
</dbReference>
<dbReference type="Pfam" id="PF00171">
    <property type="entry name" value="Aldedh"/>
    <property type="match status" value="1"/>
</dbReference>
<dbReference type="InterPro" id="IPR016163">
    <property type="entry name" value="Ald_DH_C"/>
</dbReference>
<keyword evidence="5" id="KW-0804">Transcription</keyword>
<dbReference type="EC" id="1.2.1.88" evidence="5"/>
<dbReference type="Gene3D" id="3.40.309.10">
    <property type="entry name" value="Aldehyde Dehydrogenase, Chain A, domain 2"/>
    <property type="match status" value="1"/>
</dbReference>
<dbReference type="EMBL" id="BMXA01000003">
    <property type="protein sequence ID" value="GHA11541.1"/>
    <property type="molecule type" value="Genomic_DNA"/>
</dbReference>
<dbReference type="InterPro" id="IPR024089">
    <property type="entry name" value="PRODH_PutA_dom_I/II"/>
</dbReference>
<dbReference type="CDD" id="cd07125">
    <property type="entry name" value="ALDH_PutA-P5CDH"/>
    <property type="match status" value="1"/>
</dbReference>
<dbReference type="SUPFAM" id="SSF81935">
    <property type="entry name" value="N-terminal domain of bifunctional PutA protein"/>
    <property type="match status" value="1"/>
</dbReference>
<dbReference type="Gene3D" id="3.20.20.220">
    <property type="match status" value="1"/>
</dbReference>
<keyword evidence="5" id="KW-0238">DNA-binding</keyword>
<keyword evidence="5" id="KW-0274">FAD</keyword>
<feature type="domain" description="Proline dehydrogenase PutA" evidence="9">
    <location>
        <begin position="71"/>
        <end position="184"/>
    </location>
</feature>
<keyword evidence="3 5" id="KW-0520">NAD</keyword>
<evidence type="ECO:0000256" key="3">
    <source>
        <dbReference type="ARBA" id="ARBA00023027"/>
    </source>
</evidence>
<evidence type="ECO:0000313" key="10">
    <source>
        <dbReference type="EMBL" id="GHA11541.1"/>
    </source>
</evidence>
<dbReference type="SUPFAM" id="SSF53720">
    <property type="entry name" value="ALDH-like"/>
    <property type="match status" value="2"/>
</dbReference>
<dbReference type="Pfam" id="PF14850">
    <property type="entry name" value="Pro_dh-DNA_bdg"/>
    <property type="match status" value="1"/>
</dbReference>
<dbReference type="PANTHER" id="PTHR42862">
    <property type="entry name" value="DELTA-1-PYRROLINE-5-CARBOXYLATE DEHYDROGENASE 1, ISOFORM A-RELATED"/>
    <property type="match status" value="1"/>
</dbReference>
<dbReference type="InterPro" id="IPR002872">
    <property type="entry name" value="Proline_DH_dom"/>
</dbReference>
<dbReference type="InterPro" id="IPR016160">
    <property type="entry name" value="Ald_DH_CS_CYS"/>
</dbReference>
<dbReference type="AlphaFoldDB" id="A0A918VNK4"/>
<evidence type="ECO:0000259" key="8">
    <source>
        <dbReference type="Pfam" id="PF01619"/>
    </source>
</evidence>
<evidence type="ECO:0000256" key="5">
    <source>
        <dbReference type="PIRNR" id="PIRNR000197"/>
    </source>
</evidence>
<dbReference type="InterPro" id="IPR016162">
    <property type="entry name" value="Ald_DH_N"/>
</dbReference>
<comment type="caution">
    <text evidence="10">The sequence shown here is derived from an EMBL/GenBank/DDBJ whole genome shotgun (WGS) entry which is preliminary data.</text>
</comment>
<keyword evidence="5" id="KW-0805">Transcription regulation</keyword>
<dbReference type="Proteomes" id="UP000614811">
    <property type="component" value="Unassembled WGS sequence"/>
</dbReference>
<feature type="domain" description="Proline dehydrogenase" evidence="8">
    <location>
        <begin position="198"/>
        <end position="491"/>
    </location>
</feature>
<dbReference type="InterPro" id="IPR015590">
    <property type="entry name" value="Aldehyde_DH_dom"/>
</dbReference>
<feature type="active site" evidence="6">
    <location>
        <position position="834"/>
    </location>
</feature>
<dbReference type="InterPro" id="IPR024082">
    <property type="entry name" value="PRODH_PutA_dom_II"/>
</dbReference>
<comment type="function">
    <text evidence="5">Oxidizes proline to glutamate for use as a carbon and nitrogen source.</text>
</comment>
<dbReference type="InterPro" id="IPR005933">
    <property type="entry name" value="PutA_C"/>
</dbReference>
<feature type="active site" evidence="6">
    <location>
        <position position="800"/>
    </location>
</feature>
<keyword evidence="5" id="KW-0285">Flavoprotein</keyword>
<comment type="similarity">
    <text evidence="5">In the C-terminal section; belongs to the aldehyde dehydrogenase family.</text>
</comment>
<comment type="similarity">
    <text evidence="5">In the N-terminal section; belongs to the proline dehydrogenase family.</text>
</comment>
<keyword evidence="5" id="KW-0678">Repressor</keyword>
<feature type="domain" description="Aldehyde dehydrogenase" evidence="7">
    <location>
        <begin position="579"/>
        <end position="1022"/>
    </location>
</feature>